<evidence type="ECO:0000313" key="22">
    <source>
        <dbReference type="Proteomes" id="UP000277928"/>
    </source>
</evidence>
<evidence type="ECO:0000256" key="17">
    <source>
        <dbReference type="SAM" id="MobiDB-lite"/>
    </source>
</evidence>
<evidence type="ECO:0000256" key="12">
    <source>
        <dbReference type="ARBA" id="ARBA00023180"/>
    </source>
</evidence>
<dbReference type="SUPFAM" id="SSF82895">
    <property type="entry name" value="TSP-1 type 1 repeat"/>
    <property type="match status" value="6"/>
</dbReference>
<dbReference type="InterPro" id="IPR007110">
    <property type="entry name" value="Ig-like_dom"/>
</dbReference>
<dbReference type="GO" id="GO:0005615">
    <property type="term" value="C:extracellular space"/>
    <property type="evidence" value="ECO:0007669"/>
    <property type="project" value="TreeGrafter"/>
</dbReference>
<evidence type="ECO:0000256" key="11">
    <source>
        <dbReference type="ARBA" id="ARBA00023157"/>
    </source>
</evidence>
<feature type="domain" description="BPTI/Kunitz inhibitor" evidence="19">
    <location>
        <begin position="1906"/>
        <end position="1956"/>
    </location>
</feature>
<dbReference type="Pfam" id="PF00014">
    <property type="entry name" value="Kunitz_BPTI"/>
    <property type="match status" value="11"/>
</dbReference>
<evidence type="ECO:0000313" key="21">
    <source>
        <dbReference type="EMBL" id="VDK87419.1"/>
    </source>
</evidence>
<keyword evidence="3" id="KW-0964">Secreted</keyword>
<evidence type="ECO:0000256" key="15">
    <source>
        <dbReference type="ARBA" id="ARBA00074534"/>
    </source>
</evidence>
<dbReference type="PROSITE" id="PS50279">
    <property type="entry name" value="BPTI_KUNITZ_2"/>
    <property type="match status" value="11"/>
</dbReference>
<keyword evidence="7" id="KW-0677">Repeat</keyword>
<keyword evidence="22" id="KW-1185">Reference proteome</keyword>
<evidence type="ECO:0000256" key="3">
    <source>
        <dbReference type="ARBA" id="ARBA00022525"/>
    </source>
</evidence>
<evidence type="ECO:0000256" key="4">
    <source>
        <dbReference type="ARBA" id="ARBA00022530"/>
    </source>
</evidence>
<feature type="domain" description="BPTI/Kunitz inhibitor" evidence="19">
    <location>
        <begin position="1550"/>
        <end position="1600"/>
    </location>
</feature>
<evidence type="ECO:0000256" key="5">
    <source>
        <dbReference type="ARBA" id="ARBA00022690"/>
    </source>
</evidence>
<dbReference type="FunFam" id="4.10.410.10:FF:000017">
    <property type="entry name" value="papilin isoform X2"/>
    <property type="match status" value="1"/>
</dbReference>
<feature type="domain" description="BPTI/Kunitz inhibitor" evidence="19">
    <location>
        <begin position="1493"/>
        <end position="1543"/>
    </location>
</feature>
<sequence>MRLLYCVAAVICCFPITNQAWNIPSLFSTKQEISLYPGSPSEADPVQLRSRRQAYQVYQGSVTSITMDKTGSIESGPWGPWSLEKDCSRTCGGGVQMERRSCNGEECTGPSTRYTSCNIQECMGNVKDFRAIQCSQYDDTPLDGSYYKWLPYPGKNKCELTCKPDNANFYYKWADMVIDGTRCSHRTNDICVEGICLPVGCDNKLGSAMKNDKCGKCGGNGTTCKTVEGYFDERNLSPGYHDIIRLPVGATSILVEELHSTTNSLAIKNTTDYYYLNGNYQIQLTDKDLEIGGTLFEYDTRKNLDHPFEKLTAKGPTTEELIVALLFQRGNRDGAIKYEFSVPLEDEIPYIYKLEQWSPCSVTCGKGIQTRTPYCIETASGQRVSDDICEEQNVTKPISERVCETVNCEAEWYKGEWEPCSASCGESGTQYRIVYCHQVFLDGKRMTIDDDNCSTERPTVQQSCNRFSCPEWQAGPWSACSRRCGDAFQYRSVTCRSSREGEEGKLLAAEACNNETLETQRSCNLGPCQGINFVTTEWKLCEKCNDTEERRNVTCEDSNGRAYPLEKCLNENSTQIPIDMRPCSSPQPCNYEWHTSEWSKCSTECGHGHNSRRVVCAIHQLGDLTVVDDGHCNLEKKPEASKNCTNDEKCNGTYYTGPWSKCSAECGGGKQNRMIVCLNYDKIPVPEWCDEAEKPSEEQDCNVEACQSCDDSEFGCCPDNVTIASGPYLAGCSNCSASVFGCCNDNLTEAQSATGEGCAEFVEVEGSGEESEEFIKSSEGDDLCEVVNDETGEKAMVDCKNGTTANASTIENLLLDVEDLFSNGTYDNETKHCAKTEFGCCPDWTSIAEGANNEGCPEFVLGVCNETKFGCCPDGVTLARGSNYEGCGEPGCAASLYGCCKDRRTIAFGPHYAGCERSSFPCELSTYGCCPDGETAALGKNGTGCGENCLTTKFGCCPDGKTIAKGVENEGCGCEYAQYGCCPDGKTIARGLKNYGCPVSCAQSQYGCCPDGKTSAHGPNKEGCPCQYTQYGCCPDGETSAVGPKNEGCDDCRYSKYGCCPDGEIRAIGPQYAGCPSTTPAPFIIGGSVAPEKIISCSLSQDQGTICHPGYKLLWYYDTSEGRCKQFWYGGCDGNENRFATKEQCESVCVKPPETGRCFLPKVEGPLRCNQLSARYWYDYSTGQCGAFWWRGCLGNDNNFESWEECQRFCANIGPIDKLTGVLSQLKTNQISETMTSVSPFEYRRFDVSKESAEDDDPLIAIERKPATSREQPLPVFIPNDRQLGLSLQVPLPPLQQQPSSLPQRPVTIEEVCQSAADSGPCGNYEDMYYYDSYSGRCHLFIYGGCGGNFNRFKTREECEARCSHVGIDRRNFGRPQSLPAAQRNDLAPATPSKSGSFAVPKTGRPRDACNERMDVGRCNGAFQSYYFERATGTCESFRYSGCGGNANRFKTKEQCEETCINRAFDGPPSTLQPFKQHLSDKTSQKSQLISKCEAPKDTGPCNRFVTKWYYNKIDGTCMRFHYGGCGGTDNRFDSEQQCKNACGNFTDPCKLPKVSGPCSGRHKRYFFNSVTNRCERFEYGGCLGNTNNFIYLADCEAKCLAPEKHFLKWEDLLAIRRCSLPKISKSCRSTAKRYYYDESLGECLPFFYRNCEGNESGFDSITDCIDNCTMYSNHKNMAIPSDEYVNHFRKTIRHNVHGTLNFHVQDGNHLSSNFETFALRETNSTKLIATPIAEATTVAEFARTNNPNDKLGVEIDDEERMIMADSIEGLDSFISLPELCLLPQDVGPCFGEILRWRFNSERNRCETFIYTGCGHNANYFTSEEACLRACGEYRNSDVCKMNVDRGECESGVTKWYYNMNVGQCSVFIYTGCGGNGNRFSSKAECEHLCASEILFYIDKNEKDICELERESGPCTDPITQWYFDAQTAQCMQFTYGGCRGNGNRFDSRKRCEQRCLEERSGVEGVIERTEESCLLPFEVGLCVENQQRWYFDKTLGYCRKFVYSGCGGNENRFFSEDECMHYCSAHLHKRQLEVSRPMLTFIGYNPAPVGSTVTLRCEANSQYPIRWYKNGVLFQSSTDHQRIYMKNDHSEVHIANIHQTDVADYSCSVGVNAILSNSVYLNVKGV</sequence>
<dbReference type="Pfam" id="PF19236">
    <property type="entry name" value="ADAMTS_CR_3"/>
    <property type="match status" value="1"/>
</dbReference>
<name>A0A3P6TVQ3_LITSI</name>
<evidence type="ECO:0000256" key="10">
    <source>
        <dbReference type="ARBA" id="ARBA00022974"/>
    </source>
</evidence>
<dbReference type="CDD" id="cd00109">
    <property type="entry name" value="Kunitz-type"/>
    <property type="match status" value="8"/>
</dbReference>
<feature type="domain" description="BPTI/Kunitz inhibitor" evidence="19">
    <location>
        <begin position="1313"/>
        <end position="1363"/>
    </location>
</feature>
<reference evidence="21 22" key="1">
    <citation type="submission" date="2018-08" db="EMBL/GenBank/DDBJ databases">
        <authorList>
            <person name="Laetsch R D."/>
            <person name="Stevens L."/>
            <person name="Kumar S."/>
            <person name="Blaxter L. M."/>
        </authorList>
    </citation>
    <scope>NUCLEOTIDE SEQUENCE [LARGE SCALE GENOMIC DNA]</scope>
</reference>
<evidence type="ECO:0000256" key="7">
    <source>
        <dbReference type="ARBA" id="ARBA00022737"/>
    </source>
</evidence>
<dbReference type="Gene3D" id="2.60.120.830">
    <property type="match status" value="1"/>
</dbReference>
<keyword evidence="4" id="KW-0272">Extracellular matrix</keyword>
<dbReference type="GO" id="GO:0005604">
    <property type="term" value="C:basement membrane"/>
    <property type="evidence" value="ECO:0007669"/>
    <property type="project" value="UniProtKB-SubCell"/>
</dbReference>
<dbReference type="InterPro" id="IPR020901">
    <property type="entry name" value="Prtase_inh_Kunz-CS"/>
</dbReference>
<dbReference type="SMART" id="SM00131">
    <property type="entry name" value="KU"/>
    <property type="match status" value="11"/>
</dbReference>
<dbReference type="GO" id="GO:0009653">
    <property type="term" value="P:anatomical structure morphogenesis"/>
    <property type="evidence" value="ECO:0007669"/>
    <property type="project" value="UniProtKB-ARBA"/>
</dbReference>
<dbReference type="PROSITE" id="PS50092">
    <property type="entry name" value="TSP1"/>
    <property type="match status" value="6"/>
</dbReference>
<evidence type="ECO:0000256" key="1">
    <source>
        <dbReference type="ARBA" id="ARBA00004302"/>
    </source>
</evidence>
<dbReference type="InterPro" id="IPR036179">
    <property type="entry name" value="Ig-like_dom_sf"/>
</dbReference>
<keyword evidence="10" id="KW-0654">Proteoglycan</keyword>
<keyword evidence="2" id="KW-0217">Developmental protein</keyword>
<feature type="domain" description="BPTI/Kunitz inhibitor" evidence="19">
    <location>
        <begin position="1097"/>
        <end position="1149"/>
    </location>
</feature>
<evidence type="ECO:0000256" key="13">
    <source>
        <dbReference type="ARBA" id="ARBA00023319"/>
    </source>
</evidence>
<dbReference type="PRINTS" id="PR01857">
    <property type="entry name" value="ADAMTSFAMILY"/>
</dbReference>
<proteinExistence type="inferred from homology"/>
<evidence type="ECO:0000256" key="18">
    <source>
        <dbReference type="SAM" id="SignalP"/>
    </source>
</evidence>
<dbReference type="SUPFAM" id="SSF57362">
    <property type="entry name" value="BPTI-like"/>
    <property type="match status" value="11"/>
</dbReference>
<dbReference type="Pfam" id="PF00090">
    <property type="entry name" value="TSP_1"/>
    <property type="match status" value="1"/>
</dbReference>
<keyword evidence="8" id="KW-0084">Basement membrane</keyword>
<comment type="similarity">
    <text evidence="14">Belongs to the papilin family.</text>
</comment>
<dbReference type="Gene3D" id="4.10.410.10">
    <property type="entry name" value="Pancreatic trypsin inhibitor Kunitz domain"/>
    <property type="match status" value="11"/>
</dbReference>
<organism evidence="21 22">
    <name type="scientific">Litomosoides sigmodontis</name>
    <name type="common">Filarial nematode worm</name>
    <dbReference type="NCBI Taxonomy" id="42156"/>
    <lineage>
        <taxon>Eukaryota</taxon>
        <taxon>Metazoa</taxon>
        <taxon>Ecdysozoa</taxon>
        <taxon>Nematoda</taxon>
        <taxon>Chromadorea</taxon>
        <taxon>Rhabditida</taxon>
        <taxon>Spirurina</taxon>
        <taxon>Spiruromorpha</taxon>
        <taxon>Filarioidea</taxon>
        <taxon>Onchocercidae</taxon>
        <taxon>Litomosoides</taxon>
    </lineage>
</organism>
<dbReference type="PANTHER" id="PTHR10083">
    <property type="entry name" value="KUNITZ-TYPE PROTEASE INHIBITOR-RELATED"/>
    <property type="match status" value="1"/>
</dbReference>
<feature type="domain" description="BPTI/Kunitz inhibitor" evidence="19">
    <location>
        <begin position="1781"/>
        <end position="1831"/>
    </location>
</feature>
<feature type="domain" description="BPTI/Kunitz inhibitor" evidence="19">
    <location>
        <begin position="1974"/>
        <end position="2024"/>
    </location>
</feature>
<dbReference type="Pfam" id="PF19030">
    <property type="entry name" value="TSP1_ADAMTS"/>
    <property type="match status" value="5"/>
</dbReference>
<dbReference type="Proteomes" id="UP000277928">
    <property type="component" value="Unassembled WGS sequence"/>
</dbReference>
<dbReference type="PROSITE" id="PS00280">
    <property type="entry name" value="BPTI_KUNITZ_1"/>
    <property type="match status" value="8"/>
</dbReference>
<feature type="disulfide bond" evidence="16">
    <location>
        <begin position="91"/>
        <end position="122"/>
    </location>
</feature>
<dbReference type="PROSITE" id="PS50835">
    <property type="entry name" value="IG_LIKE"/>
    <property type="match status" value="1"/>
</dbReference>
<dbReference type="GO" id="GO:0004867">
    <property type="term" value="F:serine-type endopeptidase inhibitor activity"/>
    <property type="evidence" value="ECO:0007669"/>
    <property type="project" value="UniProtKB-KW"/>
</dbReference>
<feature type="domain" description="BPTI/Kunitz inhibitor" evidence="19">
    <location>
        <begin position="1619"/>
        <end position="1669"/>
    </location>
</feature>
<dbReference type="SUPFAM" id="SSF48726">
    <property type="entry name" value="Immunoglobulin"/>
    <property type="match status" value="1"/>
</dbReference>
<keyword evidence="12" id="KW-0325">Glycoprotein</keyword>
<dbReference type="Pfam" id="PF05986">
    <property type="entry name" value="ADAMTS_spacer1"/>
    <property type="match status" value="1"/>
</dbReference>
<dbReference type="InterPro" id="IPR003599">
    <property type="entry name" value="Ig_sub"/>
</dbReference>
<keyword evidence="9" id="KW-0722">Serine protease inhibitor</keyword>
<feature type="domain" description="BPTI/Kunitz inhibitor" evidence="19">
    <location>
        <begin position="1840"/>
        <end position="1890"/>
    </location>
</feature>
<comment type="subcellular location">
    <subcellularLocation>
        <location evidence="1">Secreted</location>
        <location evidence="1">Extracellular space</location>
        <location evidence="1">Extracellular matrix</location>
        <location evidence="1">Basement membrane</location>
    </subcellularLocation>
</comment>
<dbReference type="InterPro" id="IPR002223">
    <property type="entry name" value="Kunitz_BPTI"/>
</dbReference>
<keyword evidence="5" id="KW-0646">Protease inhibitor</keyword>
<dbReference type="InterPro" id="IPR050098">
    <property type="entry name" value="TFPI/VKTCI-like"/>
</dbReference>
<evidence type="ECO:0000256" key="8">
    <source>
        <dbReference type="ARBA" id="ARBA00022869"/>
    </source>
</evidence>
<feature type="disulfide bond" evidence="16">
    <location>
        <begin position="87"/>
        <end position="117"/>
    </location>
</feature>
<keyword evidence="6 18" id="KW-0732">Signal</keyword>
<feature type="chain" id="PRO_5018242055" description="Papilin" evidence="18">
    <location>
        <begin position="21"/>
        <end position="2127"/>
    </location>
</feature>
<dbReference type="InterPro" id="IPR010294">
    <property type="entry name" value="ADAMTS_spacer1"/>
</dbReference>
<dbReference type="InterPro" id="IPR045371">
    <property type="entry name" value="ADAMTS_CR_3"/>
</dbReference>
<evidence type="ECO:0000256" key="2">
    <source>
        <dbReference type="ARBA" id="ARBA00022473"/>
    </source>
</evidence>
<dbReference type="FunFam" id="4.10.410.10:FF:000020">
    <property type="entry name" value="Collagen, type VI, alpha 3"/>
    <property type="match status" value="4"/>
</dbReference>
<accession>A0A3P6TVQ3</accession>
<dbReference type="OrthoDB" id="5781878at2759"/>
<dbReference type="PANTHER" id="PTHR10083:SF374">
    <property type="entry name" value="BPTI_KUNITZ INHIBITOR DOMAIN-CONTAINING PROTEIN"/>
    <property type="match status" value="1"/>
</dbReference>
<feature type="domain" description="BPTI/Kunitz inhibitor" evidence="19">
    <location>
        <begin position="1410"/>
        <end position="1460"/>
    </location>
</feature>
<dbReference type="OMA" id="WFTGDWE"/>
<dbReference type="InterPro" id="IPR013783">
    <property type="entry name" value="Ig-like_fold"/>
</dbReference>
<dbReference type="CDD" id="cd22635">
    <property type="entry name" value="Kunitz_papilin"/>
    <property type="match status" value="1"/>
</dbReference>
<evidence type="ECO:0000256" key="16">
    <source>
        <dbReference type="PIRSR" id="PIRSR613273-3"/>
    </source>
</evidence>
<evidence type="ECO:0000259" key="20">
    <source>
        <dbReference type="PROSITE" id="PS50835"/>
    </source>
</evidence>
<dbReference type="Gene3D" id="2.20.100.10">
    <property type="entry name" value="Thrombospondin type-1 (TSP1) repeat"/>
    <property type="match status" value="6"/>
</dbReference>
<dbReference type="FunFam" id="2.60.120.830:FF:000001">
    <property type="entry name" value="A disintegrin and metalloproteinase with thrombospondin motifs 1"/>
    <property type="match status" value="1"/>
</dbReference>
<dbReference type="Pfam" id="PF13927">
    <property type="entry name" value="Ig_3"/>
    <property type="match status" value="1"/>
</dbReference>
<feature type="domain" description="Ig-like" evidence="20">
    <location>
        <begin position="2038"/>
        <end position="2123"/>
    </location>
</feature>
<keyword evidence="13" id="KW-0393">Immunoglobulin domain</keyword>
<gene>
    <name evidence="21" type="ORF">NLS_LOCUS8148</name>
</gene>
<keyword evidence="11 16" id="KW-1015">Disulfide bond</keyword>
<feature type="region of interest" description="Disordered" evidence="17">
    <location>
        <begin position="1374"/>
        <end position="1406"/>
    </location>
</feature>
<dbReference type="EMBL" id="UYRX01000968">
    <property type="protein sequence ID" value="VDK87419.1"/>
    <property type="molecule type" value="Genomic_DNA"/>
</dbReference>
<evidence type="ECO:0000256" key="14">
    <source>
        <dbReference type="ARBA" id="ARBA00061693"/>
    </source>
</evidence>
<dbReference type="GO" id="GO:0030198">
    <property type="term" value="P:extracellular matrix organization"/>
    <property type="evidence" value="ECO:0007669"/>
    <property type="project" value="InterPro"/>
</dbReference>
<feature type="signal peptide" evidence="18">
    <location>
        <begin position="1"/>
        <end position="20"/>
    </location>
</feature>
<dbReference type="InterPro" id="IPR000884">
    <property type="entry name" value="TSP1_rpt"/>
</dbReference>
<evidence type="ECO:0000256" key="6">
    <source>
        <dbReference type="ARBA" id="ARBA00022729"/>
    </source>
</evidence>
<dbReference type="Gene3D" id="2.60.40.10">
    <property type="entry name" value="Immunoglobulins"/>
    <property type="match status" value="1"/>
</dbReference>
<dbReference type="STRING" id="42156.A0A3P6TVQ3"/>
<feature type="domain" description="BPTI/Kunitz inhibitor" evidence="19">
    <location>
        <begin position="1158"/>
        <end position="1210"/>
    </location>
</feature>
<dbReference type="FunFam" id="2.20.100.10:FF:000005">
    <property type="entry name" value="ADAM metallopeptidase with thrombospondin type 1 motif 9"/>
    <property type="match status" value="1"/>
</dbReference>
<dbReference type="PRINTS" id="PR00759">
    <property type="entry name" value="BASICPTASE"/>
</dbReference>
<protein>
    <recommendedName>
        <fullName evidence="15">Papilin</fullName>
    </recommendedName>
</protein>
<dbReference type="SMART" id="SM00209">
    <property type="entry name" value="TSP1"/>
    <property type="match status" value="7"/>
</dbReference>
<feature type="disulfide bond" evidence="16">
    <location>
        <begin position="102"/>
        <end position="107"/>
    </location>
</feature>
<dbReference type="SMART" id="SM00409">
    <property type="entry name" value="IG"/>
    <property type="match status" value="1"/>
</dbReference>
<dbReference type="GO" id="GO:0016477">
    <property type="term" value="P:cell migration"/>
    <property type="evidence" value="ECO:0007669"/>
    <property type="project" value="UniProtKB-ARBA"/>
</dbReference>
<dbReference type="InterPro" id="IPR036383">
    <property type="entry name" value="TSP1_rpt_sf"/>
</dbReference>
<dbReference type="InterPro" id="IPR036880">
    <property type="entry name" value="Kunitz_BPTI_sf"/>
</dbReference>
<evidence type="ECO:0000256" key="9">
    <source>
        <dbReference type="ARBA" id="ARBA00022900"/>
    </source>
</evidence>
<dbReference type="InterPro" id="IPR013273">
    <property type="entry name" value="ADAMTS/ADAMTS-like"/>
</dbReference>
<evidence type="ECO:0000259" key="19">
    <source>
        <dbReference type="PROSITE" id="PS50279"/>
    </source>
</evidence>